<accession>A0A346XTA8</accession>
<dbReference type="AlphaFoldDB" id="A0A346XTA8"/>
<keyword evidence="2" id="KW-1185">Reference proteome</keyword>
<reference evidence="1 2" key="1">
    <citation type="submission" date="2018-09" db="EMBL/GenBank/DDBJ databases">
        <title>Complete genome sequence of Euzebya sp. DY32-46 isolated from seawater of Pacific Ocean.</title>
        <authorList>
            <person name="Xu L."/>
            <person name="Wu Y.-H."/>
            <person name="Xu X.-W."/>
        </authorList>
    </citation>
    <scope>NUCLEOTIDE SEQUENCE [LARGE SCALE GENOMIC DNA]</scope>
    <source>
        <strain evidence="1 2">DY32-46</strain>
    </source>
</reference>
<proteinExistence type="predicted"/>
<dbReference type="KEGG" id="euz:DVS28_a0754"/>
<dbReference type="Proteomes" id="UP000264006">
    <property type="component" value="Chromosome"/>
</dbReference>
<name>A0A346XTA8_9ACTN</name>
<gene>
    <name evidence="1" type="ORF">DVS28_a0754</name>
</gene>
<protein>
    <submittedName>
        <fullName evidence="1">Uncharacterized protein</fullName>
    </submittedName>
</protein>
<dbReference type="EMBL" id="CP031165">
    <property type="protein sequence ID" value="AXV05455.1"/>
    <property type="molecule type" value="Genomic_DNA"/>
</dbReference>
<evidence type="ECO:0000313" key="1">
    <source>
        <dbReference type="EMBL" id="AXV05455.1"/>
    </source>
</evidence>
<organism evidence="1 2">
    <name type="scientific">Euzebya pacifica</name>
    <dbReference type="NCBI Taxonomy" id="1608957"/>
    <lineage>
        <taxon>Bacteria</taxon>
        <taxon>Bacillati</taxon>
        <taxon>Actinomycetota</taxon>
        <taxon>Nitriliruptoria</taxon>
        <taxon>Euzebyales</taxon>
    </lineage>
</organism>
<evidence type="ECO:0000313" key="2">
    <source>
        <dbReference type="Proteomes" id="UP000264006"/>
    </source>
</evidence>
<sequence>MARRSAGAIIQFRRRQELALAGDRVDQLTQVHDLDVIGIVHANSVARWRRIPVPRALS</sequence>